<dbReference type="Proteomes" id="UP000011761">
    <property type="component" value="Unassembled WGS sequence"/>
</dbReference>
<reference evidence="1 2" key="1">
    <citation type="journal article" date="2012" name="PLoS Pathog.">
        <title>Diverse lifestyles and strategies of plant pathogenesis encoded in the genomes of eighteen Dothideomycetes fungi.</title>
        <authorList>
            <person name="Ohm R.A."/>
            <person name="Feau N."/>
            <person name="Henrissat B."/>
            <person name="Schoch C.L."/>
            <person name="Horwitz B.A."/>
            <person name="Barry K.W."/>
            <person name="Condon B.J."/>
            <person name="Copeland A.C."/>
            <person name="Dhillon B."/>
            <person name="Glaser F."/>
            <person name="Hesse C.N."/>
            <person name="Kosti I."/>
            <person name="LaButti K."/>
            <person name="Lindquist E.A."/>
            <person name="Lucas S."/>
            <person name="Salamov A.A."/>
            <person name="Bradshaw R.E."/>
            <person name="Ciuffetti L."/>
            <person name="Hamelin R.C."/>
            <person name="Kema G.H.J."/>
            <person name="Lawrence C."/>
            <person name="Scott J.A."/>
            <person name="Spatafora J.W."/>
            <person name="Turgeon B.G."/>
            <person name="de Wit P.J.G.M."/>
            <person name="Zhong S."/>
            <person name="Goodwin S.B."/>
            <person name="Grigoriev I.V."/>
        </authorList>
    </citation>
    <scope>NUCLEOTIDE SEQUENCE [LARGE SCALE GENOMIC DNA]</scope>
    <source>
        <strain evidence="1 2">UAMH 10762</strain>
    </source>
</reference>
<dbReference type="AlphaFoldDB" id="M2NM02"/>
<evidence type="ECO:0000313" key="2">
    <source>
        <dbReference type="Proteomes" id="UP000011761"/>
    </source>
</evidence>
<evidence type="ECO:0000313" key="1">
    <source>
        <dbReference type="EMBL" id="EMD00201.1"/>
    </source>
</evidence>
<dbReference type="HOGENOM" id="CLU_2903845_0_0_1"/>
<organism evidence="1 2">
    <name type="scientific">Baudoinia panamericana (strain UAMH 10762)</name>
    <name type="common">Angels' share fungus</name>
    <name type="synonym">Baudoinia compniacensis (strain UAMH 10762)</name>
    <dbReference type="NCBI Taxonomy" id="717646"/>
    <lineage>
        <taxon>Eukaryota</taxon>
        <taxon>Fungi</taxon>
        <taxon>Dikarya</taxon>
        <taxon>Ascomycota</taxon>
        <taxon>Pezizomycotina</taxon>
        <taxon>Dothideomycetes</taxon>
        <taxon>Dothideomycetidae</taxon>
        <taxon>Mycosphaerellales</taxon>
        <taxon>Teratosphaeriaceae</taxon>
        <taxon>Baudoinia</taxon>
    </lineage>
</organism>
<sequence length="62" mass="7200">MGYELVISLKYDVNADKNEFYHGGLFLDSRYRRSPVHSLDVSSHYAYVLFFSFASCTVRTLI</sequence>
<protein>
    <submittedName>
        <fullName evidence="1">Uncharacterized protein</fullName>
    </submittedName>
</protein>
<accession>M2NM02</accession>
<gene>
    <name evidence="1" type="ORF">BAUCODRAFT_119752</name>
</gene>
<dbReference type="GeneID" id="19107439"/>
<dbReference type="KEGG" id="bcom:BAUCODRAFT_119752"/>
<dbReference type="RefSeq" id="XP_007672701.1">
    <property type="nucleotide sequence ID" value="XM_007674511.1"/>
</dbReference>
<name>M2NM02_BAUPA</name>
<dbReference type="EMBL" id="KB445551">
    <property type="protein sequence ID" value="EMD00201.1"/>
    <property type="molecule type" value="Genomic_DNA"/>
</dbReference>
<proteinExistence type="predicted"/>
<keyword evidence="2" id="KW-1185">Reference proteome</keyword>